<dbReference type="PROSITE" id="PS00113">
    <property type="entry name" value="ADENYLATE_KINASE"/>
    <property type="match status" value="1"/>
</dbReference>
<evidence type="ECO:0000256" key="6">
    <source>
        <dbReference type="HAMAP-Rule" id="MF_00235"/>
    </source>
</evidence>
<proteinExistence type="inferred from homology"/>
<dbReference type="Pfam" id="PF00406">
    <property type="entry name" value="ADK"/>
    <property type="match status" value="1"/>
</dbReference>
<protein>
    <recommendedName>
        <fullName evidence="6 8">Adenylate kinase</fullName>
        <shortName evidence="6">AK</shortName>
        <ecNumber evidence="6 8">2.7.4.3</ecNumber>
    </recommendedName>
    <alternativeName>
        <fullName evidence="6">ATP-AMP transphosphorylase</fullName>
    </alternativeName>
    <alternativeName>
        <fullName evidence="6">ATP:AMP phosphotransferase</fullName>
    </alternativeName>
    <alternativeName>
        <fullName evidence="6">Adenylate monophosphate kinase</fullName>
    </alternativeName>
</protein>
<dbReference type="EC" id="2.7.4.3" evidence="6 8"/>
<feature type="binding site" evidence="6">
    <location>
        <begin position="60"/>
        <end position="62"/>
    </location>
    <ligand>
        <name>AMP</name>
        <dbReference type="ChEBI" id="CHEBI:456215"/>
    </ligand>
</feature>
<feature type="binding site" evidence="6">
    <location>
        <begin position="13"/>
        <end position="18"/>
    </location>
    <ligand>
        <name>ATP</name>
        <dbReference type="ChEBI" id="CHEBI:30616"/>
    </ligand>
</feature>
<dbReference type="Pfam" id="PF05191">
    <property type="entry name" value="ADK_lid"/>
    <property type="match status" value="1"/>
</dbReference>
<dbReference type="STRING" id="48003.BLA55_01915"/>
<dbReference type="Proteomes" id="UP000184322">
    <property type="component" value="Chromosome"/>
</dbReference>
<dbReference type="Gene3D" id="3.40.50.300">
    <property type="entry name" value="P-loop containing nucleotide triphosphate hydrolases"/>
    <property type="match status" value="1"/>
</dbReference>
<keyword evidence="3 6" id="KW-0547">Nucleotide-binding</keyword>
<comment type="domain">
    <text evidence="6">Consists of three domains, a large central CORE domain and two small peripheral domains, NMPbind and LID, which undergo movements during catalysis. The LID domain closes over the site of phosphoryl transfer upon ATP binding. Assembling and dissambling the active center during each catalytic cycle provides an effective means to prevent ATP hydrolysis. Some bacteria have evolved a zinc-coordinating structure that stabilizes the LID domain.</text>
</comment>
<dbReference type="CDD" id="cd01428">
    <property type="entry name" value="ADK"/>
    <property type="match status" value="1"/>
</dbReference>
<sequence length="214" mass="24280">MVKNNIIFMGPPGVGKGTAAAIVSEKTQMVHVSTGSIFREEINKNSELGQKVKELVQGGNYVPDEITNQIVKNKINDLREQNKKMILDGYPRTIKQAEFLDSISQDDKFVVVELFAPQEVILERLSGRRTCSICGTGFHIKFKPSSVENKCDNCDGELIQRKDDQPEAIIKRFEVYKTQTEPLLNYYKESQRLIQVDATETPEKIAEKILFLIK</sequence>
<evidence type="ECO:0000259" key="9">
    <source>
        <dbReference type="Pfam" id="PF05191"/>
    </source>
</evidence>
<feature type="binding site" evidence="6">
    <location>
        <position position="151"/>
    </location>
    <ligand>
        <name>Zn(2+)</name>
        <dbReference type="ChEBI" id="CHEBI:29105"/>
        <note>structural</note>
    </ligand>
</feature>
<dbReference type="GO" id="GO:0005737">
    <property type="term" value="C:cytoplasm"/>
    <property type="evidence" value="ECO:0007669"/>
    <property type="project" value="UniProtKB-SubCell"/>
</dbReference>
<comment type="subcellular location">
    <subcellularLocation>
        <location evidence="6 8">Cytoplasm</location>
    </subcellularLocation>
</comment>
<feature type="region of interest" description="LID" evidence="6">
    <location>
        <begin position="127"/>
        <end position="164"/>
    </location>
</feature>
<comment type="pathway">
    <text evidence="6">Purine metabolism; AMP biosynthesis via salvage pathway; AMP from ADP: step 1/1.</text>
</comment>
<feature type="binding site" evidence="6">
    <location>
        <position position="161"/>
    </location>
    <ligand>
        <name>AMP</name>
        <dbReference type="ChEBI" id="CHEBI:456215"/>
    </ligand>
</feature>
<evidence type="ECO:0000256" key="2">
    <source>
        <dbReference type="ARBA" id="ARBA00022727"/>
    </source>
</evidence>
<comment type="function">
    <text evidence="6">Catalyzes the reversible transfer of the terminal phosphate group between ATP and AMP. Plays an important role in cellular energy homeostasis and in adenine nucleotide metabolism.</text>
</comment>
<dbReference type="GO" id="GO:0044209">
    <property type="term" value="P:AMP salvage"/>
    <property type="evidence" value="ECO:0007669"/>
    <property type="project" value="UniProtKB-UniRule"/>
</dbReference>
<feature type="binding site" evidence="6">
    <location>
        <position position="96"/>
    </location>
    <ligand>
        <name>AMP</name>
        <dbReference type="ChEBI" id="CHEBI:456215"/>
    </ligand>
</feature>
<dbReference type="InterPro" id="IPR007862">
    <property type="entry name" value="Adenylate_kinase_lid-dom"/>
</dbReference>
<comment type="caution">
    <text evidence="6">Lacks conserved residue(s) required for the propagation of feature annotation.</text>
</comment>
<feature type="region of interest" description="NMP" evidence="6">
    <location>
        <begin position="33"/>
        <end position="62"/>
    </location>
</feature>
<evidence type="ECO:0000256" key="8">
    <source>
        <dbReference type="RuleBase" id="RU003331"/>
    </source>
</evidence>
<dbReference type="GO" id="GO:0005524">
    <property type="term" value="F:ATP binding"/>
    <property type="evidence" value="ECO:0007669"/>
    <property type="project" value="UniProtKB-UniRule"/>
</dbReference>
<comment type="similarity">
    <text evidence="6 7">Belongs to the adenylate kinase family.</text>
</comment>
<dbReference type="NCBIfam" id="TIGR01351">
    <property type="entry name" value="adk"/>
    <property type="match status" value="1"/>
</dbReference>
<gene>
    <name evidence="6" type="primary">adk</name>
    <name evidence="10" type="ORF">BLA55_01915</name>
</gene>
<dbReference type="UniPathway" id="UPA00588">
    <property type="reaction ID" value="UER00649"/>
</dbReference>
<keyword evidence="1 6" id="KW-0808">Transferase</keyword>
<feature type="binding site" evidence="6">
    <location>
        <position position="154"/>
    </location>
    <ligand>
        <name>Zn(2+)</name>
        <dbReference type="ChEBI" id="CHEBI:29105"/>
        <note>structural</note>
    </ligand>
</feature>
<dbReference type="InterPro" id="IPR006259">
    <property type="entry name" value="Adenyl_kin_sub"/>
</dbReference>
<dbReference type="FunFam" id="3.40.50.300:FF:000106">
    <property type="entry name" value="Adenylate kinase mitochondrial"/>
    <property type="match status" value="1"/>
</dbReference>
<keyword evidence="6" id="KW-0479">Metal-binding</keyword>
<feature type="binding site" evidence="6">
    <location>
        <position position="39"/>
    </location>
    <ligand>
        <name>AMP</name>
        <dbReference type="ChEBI" id="CHEBI:456215"/>
    </ligand>
</feature>
<evidence type="ECO:0000256" key="1">
    <source>
        <dbReference type="ARBA" id="ARBA00022679"/>
    </source>
</evidence>
<dbReference type="PRINTS" id="PR00094">
    <property type="entry name" value="ADENYLTKNASE"/>
</dbReference>
<keyword evidence="6" id="KW-0963">Cytoplasm</keyword>
<feature type="domain" description="Adenylate kinase active site lid" evidence="9">
    <location>
        <begin position="128"/>
        <end position="163"/>
    </location>
</feature>
<feature type="binding site" evidence="6">
    <location>
        <position position="34"/>
    </location>
    <ligand>
        <name>AMP</name>
        <dbReference type="ChEBI" id="CHEBI:456215"/>
    </ligand>
</feature>
<dbReference type="InterPro" id="IPR000850">
    <property type="entry name" value="Adenylat/UMP-CMP_kin"/>
</dbReference>
<comment type="catalytic activity">
    <reaction evidence="6 8">
        <text>AMP + ATP = 2 ADP</text>
        <dbReference type="Rhea" id="RHEA:12973"/>
        <dbReference type="ChEBI" id="CHEBI:30616"/>
        <dbReference type="ChEBI" id="CHEBI:456215"/>
        <dbReference type="ChEBI" id="CHEBI:456216"/>
        <dbReference type="EC" id="2.7.4.3"/>
    </reaction>
</comment>
<feature type="binding site" evidence="6">
    <location>
        <position position="134"/>
    </location>
    <ligand>
        <name>Zn(2+)</name>
        <dbReference type="ChEBI" id="CHEBI:29105"/>
        <note>structural</note>
    </ligand>
</feature>
<evidence type="ECO:0000256" key="3">
    <source>
        <dbReference type="ARBA" id="ARBA00022741"/>
    </source>
</evidence>
<keyword evidence="4 6" id="KW-0418">Kinase</keyword>
<feature type="binding site" evidence="6">
    <location>
        <position position="200"/>
    </location>
    <ligand>
        <name>ATP</name>
        <dbReference type="ChEBI" id="CHEBI:30616"/>
    </ligand>
</feature>
<comment type="subunit">
    <text evidence="6 8">Monomer.</text>
</comment>
<dbReference type="HAMAP" id="MF_00235">
    <property type="entry name" value="Adenylate_kinase_Adk"/>
    <property type="match status" value="1"/>
</dbReference>
<name>A0A1L4FT96_9BACT</name>
<dbReference type="GO" id="GO:0008270">
    <property type="term" value="F:zinc ion binding"/>
    <property type="evidence" value="ECO:0007669"/>
    <property type="project" value="UniProtKB-UniRule"/>
</dbReference>
<organism evidence="10 11">
    <name type="scientific">Mycoplasmopsis pullorum</name>
    <dbReference type="NCBI Taxonomy" id="48003"/>
    <lineage>
        <taxon>Bacteria</taxon>
        <taxon>Bacillati</taxon>
        <taxon>Mycoplasmatota</taxon>
        <taxon>Mycoplasmoidales</taxon>
        <taxon>Metamycoplasmataceae</taxon>
        <taxon>Mycoplasmopsis</taxon>
    </lineage>
</organism>
<keyword evidence="2 6" id="KW-0545">Nucleotide biosynthesis</keyword>
<evidence type="ECO:0000313" key="11">
    <source>
        <dbReference type="Proteomes" id="UP000184322"/>
    </source>
</evidence>
<keyword evidence="5 6" id="KW-0067">ATP-binding</keyword>
<dbReference type="SUPFAM" id="SSF52540">
    <property type="entry name" value="P-loop containing nucleoside triphosphate hydrolases"/>
    <property type="match status" value="1"/>
</dbReference>
<dbReference type="GO" id="GO:0004017">
    <property type="term" value="F:AMP kinase activity"/>
    <property type="evidence" value="ECO:0007669"/>
    <property type="project" value="UniProtKB-UniRule"/>
</dbReference>
<keyword evidence="11" id="KW-1185">Reference proteome</keyword>
<dbReference type="AlphaFoldDB" id="A0A1L4FT96"/>
<evidence type="ECO:0000256" key="4">
    <source>
        <dbReference type="ARBA" id="ARBA00022777"/>
    </source>
</evidence>
<feature type="binding site" evidence="6">
    <location>
        <position position="172"/>
    </location>
    <ligand>
        <name>AMP</name>
        <dbReference type="ChEBI" id="CHEBI:456215"/>
    </ligand>
</feature>
<dbReference type="InterPro" id="IPR033690">
    <property type="entry name" value="Adenylat_kinase_CS"/>
</dbReference>
<evidence type="ECO:0000256" key="5">
    <source>
        <dbReference type="ARBA" id="ARBA00022840"/>
    </source>
</evidence>
<keyword evidence="6" id="KW-0862">Zinc</keyword>
<dbReference type="EMBL" id="CP017813">
    <property type="protein sequence ID" value="APJ38826.1"/>
    <property type="molecule type" value="Genomic_DNA"/>
</dbReference>
<feature type="binding site" evidence="6">
    <location>
        <position position="128"/>
    </location>
    <ligand>
        <name>ATP</name>
        <dbReference type="ChEBI" id="CHEBI:30616"/>
    </ligand>
</feature>
<dbReference type="PANTHER" id="PTHR23359">
    <property type="entry name" value="NUCLEOTIDE KINASE"/>
    <property type="match status" value="1"/>
</dbReference>
<feature type="binding site" evidence="6">
    <location>
        <begin position="89"/>
        <end position="92"/>
    </location>
    <ligand>
        <name>AMP</name>
        <dbReference type="ChEBI" id="CHEBI:456215"/>
    </ligand>
</feature>
<evidence type="ECO:0000313" key="10">
    <source>
        <dbReference type="EMBL" id="APJ38826.1"/>
    </source>
</evidence>
<evidence type="ECO:0000256" key="7">
    <source>
        <dbReference type="RuleBase" id="RU003330"/>
    </source>
</evidence>
<accession>A0A1L4FT96</accession>
<reference evidence="11" key="1">
    <citation type="submission" date="2016-10" db="EMBL/GenBank/DDBJ databases">
        <authorList>
            <person name="Beylefeld A."/>
            <person name="Abolnik C."/>
        </authorList>
    </citation>
    <scope>NUCLEOTIDE SEQUENCE [LARGE SCALE GENOMIC DNA]</scope>
    <source>
        <strain evidence="11">B359_6</strain>
    </source>
</reference>
<feature type="binding site" evidence="6">
    <location>
        <position position="131"/>
    </location>
    <ligand>
        <name>Zn(2+)</name>
        <dbReference type="ChEBI" id="CHEBI:29105"/>
        <note>structural</note>
    </ligand>
</feature>
<dbReference type="KEGG" id="mpul:BLA55_01915"/>
<dbReference type="InterPro" id="IPR027417">
    <property type="entry name" value="P-loop_NTPase"/>
</dbReference>